<dbReference type="InterPro" id="IPR036950">
    <property type="entry name" value="PBP_transglycosylase"/>
</dbReference>
<dbReference type="Gene3D" id="1.10.3810.10">
    <property type="entry name" value="Biosynthetic peptidoglycan transglycosylase-like"/>
    <property type="match status" value="1"/>
</dbReference>
<organism evidence="13 14">
    <name type="scientific">Peptoniphilus indolicus</name>
    <dbReference type="NCBI Taxonomy" id="33030"/>
    <lineage>
        <taxon>Bacteria</taxon>
        <taxon>Bacillati</taxon>
        <taxon>Bacillota</taxon>
        <taxon>Tissierellia</taxon>
        <taxon>Tissierellales</taxon>
        <taxon>Peptoniphilaceae</taxon>
        <taxon>Peptoniphilus</taxon>
    </lineage>
</organism>
<dbReference type="Gene3D" id="3.40.710.10">
    <property type="entry name" value="DD-peptidase/beta-lactamase superfamily"/>
    <property type="match status" value="1"/>
</dbReference>
<evidence type="ECO:0000256" key="6">
    <source>
        <dbReference type="ARBA" id="ARBA00023268"/>
    </source>
</evidence>
<keyword evidence="10" id="KW-0812">Transmembrane</keyword>
<evidence type="ECO:0000256" key="8">
    <source>
        <dbReference type="ARBA" id="ARBA00049902"/>
    </source>
</evidence>
<keyword evidence="10" id="KW-1133">Transmembrane helix</keyword>
<dbReference type="Proteomes" id="UP000254777">
    <property type="component" value="Unassembled WGS sequence"/>
</dbReference>
<keyword evidence="4" id="KW-0808">Transferase</keyword>
<evidence type="ECO:0000256" key="9">
    <source>
        <dbReference type="SAM" id="MobiDB-lite"/>
    </source>
</evidence>
<dbReference type="GO" id="GO:0008955">
    <property type="term" value="F:peptidoglycan glycosyltransferase activity"/>
    <property type="evidence" value="ECO:0007669"/>
    <property type="project" value="UniProtKB-EC"/>
</dbReference>
<dbReference type="SUPFAM" id="SSF53955">
    <property type="entry name" value="Lysozyme-like"/>
    <property type="match status" value="1"/>
</dbReference>
<comment type="catalytic activity">
    <reaction evidence="7">
        <text>Preferential cleavage: (Ac)2-L-Lys-D-Ala-|-D-Ala. Also transpeptidation of peptidyl-alanyl moieties that are N-acyl substituents of D-alanine.</text>
        <dbReference type="EC" id="3.4.16.4"/>
    </reaction>
</comment>
<dbReference type="AlphaFoldDB" id="A0A379DCX6"/>
<protein>
    <submittedName>
        <fullName evidence="13">Penicillin-binding protein 4</fullName>
    </submittedName>
</protein>
<feature type="transmembrane region" description="Helical" evidence="10">
    <location>
        <begin position="12"/>
        <end position="37"/>
    </location>
</feature>
<keyword evidence="3" id="KW-0328">Glycosyltransferase</keyword>
<proteinExistence type="predicted"/>
<dbReference type="Pfam" id="PF00905">
    <property type="entry name" value="Transpeptidase"/>
    <property type="match status" value="1"/>
</dbReference>
<reference evidence="13 14" key="1">
    <citation type="submission" date="2018-06" db="EMBL/GenBank/DDBJ databases">
        <authorList>
            <consortium name="Pathogen Informatics"/>
            <person name="Doyle S."/>
        </authorList>
    </citation>
    <scope>NUCLEOTIDE SEQUENCE [LARGE SCALE GENOMIC DNA]</scope>
    <source>
        <strain evidence="13 14">NCTC11088</strain>
    </source>
</reference>
<evidence type="ECO:0000259" key="12">
    <source>
        <dbReference type="Pfam" id="PF00912"/>
    </source>
</evidence>
<evidence type="ECO:0000313" key="13">
    <source>
        <dbReference type="EMBL" id="SUB75848.1"/>
    </source>
</evidence>
<dbReference type="GO" id="GO:0009002">
    <property type="term" value="F:serine-type D-Ala-D-Ala carboxypeptidase activity"/>
    <property type="evidence" value="ECO:0007669"/>
    <property type="project" value="UniProtKB-EC"/>
</dbReference>
<keyword evidence="10" id="KW-0472">Membrane</keyword>
<dbReference type="InterPro" id="IPR001264">
    <property type="entry name" value="Glyco_trans_51"/>
</dbReference>
<evidence type="ECO:0000259" key="11">
    <source>
        <dbReference type="Pfam" id="PF00905"/>
    </source>
</evidence>
<evidence type="ECO:0000256" key="5">
    <source>
        <dbReference type="ARBA" id="ARBA00022801"/>
    </source>
</evidence>
<dbReference type="EMBL" id="UGTH01000001">
    <property type="protein sequence ID" value="SUB75848.1"/>
    <property type="molecule type" value="Genomic_DNA"/>
</dbReference>
<name>A0A379DCX6_9FIRM</name>
<dbReference type="InterPro" id="IPR050396">
    <property type="entry name" value="Glycosyltr_51/Transpeptidase"/>
</dbReference>
<dbReference type="Pfam" id="PF00912">
    <property type="entry name" value="Transgly"/>
    <property type="match status" value="1"/>
</dbReference>
<feature type="compositionally biased region" description="Basic and acidic residues" evidence="9">
    <location>
        <begin position="757"/>
        <end position="805"/>
    </location>
</feature>
<dbReference type="InterPro" id="IPR012338">
    <property type="entry name" value="Beta-lactam/transpept-like"/>
</dbReference>
<feature type="domain" description="Penicillin-binding protein transpeptidase" evidence="11">
    <location>
        <begin position="409"/>
        <end position="677"/>
    </location>
</feature>
<evidence type="ECO:0000256" key="1">
    <source>
        <dbReference type="ARBA" id="ARBA00022645"/>
    </source>
</evidence>
<keyword evidence="1" id="KW-0121">Carboxypeptidase</keyword>
<evidence type="ECO:0000256" key="3">
    <source>
        <dbReference type="ARBA" id="ARBA00022676"/>
    </source>
</evidence>
<evidence type="ECO:0000256" key="7">
    <source>
        <dbReference type="ARBA" id="ARBA00034000"/>
    </source>
</evidence>
<comment type="catalytic activity">
    <reaction evidence="8">
        <text>[GlcNAc-(1-&gt;4)-Mur2Ac(oyl-L-Ala-gamma-D-Glu-L-Lys-D-Ala-D-Ala)](n)-di-trans,octa-cis-undecaprenyl diphosphate + beta-D-GlcNAc-(1-&gt;4)-Mur2Ac(oyl-L-Ala-gamma-D-Glu-L-Lys-D-Ala-D-Ala)-di-trans,octa-cis-undecaprenyl diphosphate = [GlcNAc-(1-&gt;4)-Mur2Ac(oyl-L-Ala-gamma-D-Glu-L-Lys-D-Ala-D-Ala)](n+1)-di-trans,octa-cis-undecaprenyl diphosphate + di-trans,octa-cis-undecaprenyl diphosphate + H(+)</text>
        <dbReference type="Rhea" id="RHEA:23708"/>
        <dbReference type="Rhea" id="RHEA-COMP:9602"/>
        <dbReference type="Rhea" id="RHEA-COMP:9603"/>
        <dbReference type="ChEBI" id="CHEBI:15378"/>
        <dbReference type="ChEBI" id="CHEBI:58405"/>
        <dbReference type="ChEBI" id="CHEBI:60033"/>
        <dbReference type="ChEBI" id="CHEBI:78435"/>
        <dbReference type="EC" id="2.4.99.28"/>
    </reaction>
</comment>
<evidence type="ECO:0000256" key="2">
    <source>
        <dbReference type="ARBA" id="ARBA00022670"/>
    </source>
</evidence>
<dbReference type="InterPro" id="IPR023346">
    <property type="entry name" value="Lysozyme-like_dom_sf"/>
</dbReference>
<dbReference type="GO" id="GO:0006508">
    <property type="term" value="P:proteolysis"/>
    <property type="evidence" value="ECO:0007669"/>
    <property type="project" value="UniProtKB-KW"/>
</dbReference>
<sequence length="805" mass="88825">MKNRKKGIGISGLIKIFLILLLIGLITLATLTGGYVLSVLKAAPQIDPSNYRSLINETSQVYSDDGQLVETLVSSEFSEYVTLDKIPEHLQKAVISVEDERFYEHNGVDFKRVVGALVHDLKTRSFDQGASTLTMQLAKNLYTSSSKDVNRKLTDIFYAFNIETHLSKDQILEAYLNSAGFSKGTVGVQAASKTFFNKDVSELTLAESSLLAGVTNRPTKYSPYNNAALTPEDNMETVQFVLLPTAKDKENSSETVQIAQTLFDLGRIDKFDLSQVKNNVYTPIKAEFNPVSKQRQELILDLMLKQGYINQDEHDSAKAQEIEIKIGNRSQKGLSSFFVDEVKREVVNILESLGYSSEDAHAKLYNGGFNIVSSMNLELQKHLEEVTSNAKYYPGNRTDDNGIPQPQVSAVLMDQHNGQVKALIGGRGISGGQTLNRADVPRQPGSSIKPISVYMTALENGSTAADVYLDAKIPPKVLGTSRWSPSNVGGYVGWTTIRNLIKRSSNVGAILVARDIGSDLNAHTKTTYSRAVNTDKAYNMIIDNLKSIGVSSVISPKDNPKYNDANAAALALGGMTHGISPLEMAGAYTPLANEGIYQKPTFVNQITNSQGDVIYKKDPVGTQVIKPGTSFILTNILHDVVTQGTGTNANFSGMYLAGKTGTTNDKKDAWFVGYSPYYVCSVWIGNDRHERLPFMSYAAATLWKGIMKPIHEDLENKVPEQPNDVEKKYVRAIGRSEYFLKGTQAHYTNKLGWYDSSETKKEKKSDDDKDKNSKNDNNKSKSKSKSKDRSKDNEKSKSRSSKNND</sequence>
<keyword evidence="5" id="KW-0378">Hydrolase</keyword>
<dbReference type="GO" id="GO:0008658">
    <property type="term" value="F:penicillin binding"/>
    <property type="evidence" value="ECO:0007669"/>
    <property type="project" value="InterPro"/>
</dbReference>
<feature type="region of interest" description="Disordered" evidence="9">
    <location>
        <begin position="753"/>
        <end position="805"/>
    </location>
</feature>
<keyword evidence="6" id="KW-0511">Multifunctional enzyme</keyword>
<gene>
    <name evidence="13" type="primary">pbpD</name>
    <name evidence="13" type="ORF">NCTC11088_01652</name>
</gene>
<feature type="domain" description="Glycosyl transferase family 51" evidence="12">
    <location>
        <begin position="66"/>
        <end position="229"/>
    </location>
</feature>
<dbReference type="PANTHER" id="PTHR32282:SF33">
    <property type="entry name" value="PEPTIDOGLYCAN GLYCOSYLTRANSFERASE"/>
    <property type="match status" value="1"/>
</dbReference>
<dbReference type="InterPro" id="IPR001460">
    <property type="entry name" value="PCN-bd_Tpept"/>
</dbReference>
<evidence type="ECO:0000256" key="10">
    <source>
        <dbReference type="SAM" id="Phobius"/>
    </source>
</evidence>
<dbReference type="RefSeq" id="WP_004821210.1">
    <property type="nucleotide sequence ID" value="NZ_UGTH01000001.1"/>
</dbReference>
<dbReference type="SUPFAM" id="SSF56601">
    <property type="entry name" value="beta-lactamase/transpeptidase-like"/>
    <property type="match status" value="1"/>
</dbReference>
<accession>A0A379DCX6</accession>
<evidence type="ECO:0000313" key="14">
    <source>
        <dbReference type="Proteomes" id="UP000254777"/>
    </source>
</evidence>
<dbReference type="PANTHER" id="PTHR32282">
    <property type="entry name" value="BINDING PROTEIN TRANSPEPTIDASE, PUTATIVE-RELATED"/>
    <property type="match status" value="1"/>
</dbReference>
<keyword evidence="2" id="KW-0645">Protease</keyword>
<evidence type="ECO:0000256" key="4">
    <source>
        <dbReference type="ARBA" id="ARBA00022679"/>
    </source>
</evidence>